<dbReference type="Gene3D" id="3.40.50.300">
    <property type="entry name" value="P-loop containing nucleotide triphosphate hydrolases"/>
    <property type="match status" value="1"/>
</dbReference>
<feature type="domain" description="Zn(2)-C6 fungal-type" evidence="8">
    <location>
        <begin position="345"/>
        <end position="375"/>
    </location>
</feature>
<dbReference type="PROSITE" id="PS50048">
    <property type="entry name" value="ZN2_CY6_FUNGAL_2"/>
    <property type="match status" value="1"/>
</dbReference>
<gene>
    <name evidence="10" type="ORF">PoMZ_08807</name>
</gene>
<evidence type="ECO:0000256" key="1">
    <source>
        <dbReference type="ARBA" id="ARBA00022723"/>
    </source>
</evidence>
<feature type="domain" description="C2H2-type" evidence="9">
    <location>
        <begin position="278"/>
        <end position="307"/>
    </location>
</feature>
<name>A0A4P7NIL4_PYROR</name>
<dbReference type="PANTHER" id="PTHR47660">
    <property type="entry name" value="TRANSCRIPTION FACTOR WITH C2H2 AND ZN(2)-CYS(6) DNA BINDING DOMAIN (EUROFUNG)-RELATED-RELATED"/>
    <property type="match status" value="1"/>
</dbReference>
<dbReference type="InterPro" id="IPR040632">
    <property type="entry name" value="Sulfotransfer_4"/>
</dbReference>
<evidence type="ECO:0000256" key="3">
    <source>
        <dbReference type="ARBA" id="ARBA00023015"/>
    </source>
</evidence>
<dbReference type="GO" id="GO:0000981">
    <property type="term" value="F:DNA-binding transcription factor activity, RNA polymerase II-specific"/>
    <property type="evidence" value="ECO:0007669"/>
    <property type="project" value="InterPro"/>
</dbReference>
<dbReference type="AlphaFoldDB" id="A0A4P7NIL4"/>
<keyword evidence="4" id="KW-0804">Transcription</keyword>
<dbReference type="EMBL" id="CP034207">
    <property type="protein sequence ID" value="QBZ61849.1"/>
    <property type="molecule type" value="Genomic_DNA"/>
</dbReference>
<dbReference type="InterPro" id="IPR013087">
    <property type="entry name" value="Znf_C2H2_type"/>
</dbReference>
<evidence type="ECO:0000313" key="10">
    <source>
        <dbReference type="EMBL" id="QBZ61849.1"/>
    </source>
</evidence>
<feature type="compositionally biased region" description="Pro residues" evidence="7">
    <location>
        <begin position="483"/>
        <end position="493"/>
    </location>
</feature>
<accession>A0A4P7NIL4</accession>
<dbReference type="InterPro" id="IPR036864">
    <property type="entry name" value="Zn2-C6_fun-type_DNA-bd_sf"/>
</dbReference>
<feature type="region of interest" description="Disordered" evidence="7">
    <location>
        <begin position="473"/>
        <end position="495"/>
    </location>
</feature>
<dbReference type="SUPFAM" id="SSF57701">
    <property type="entry name" value="Zn2/Cys6 DNA-binding domain"/>
    <property type="match status" value="1"/>
</dbReference>
<dbReference type="Pfam" id="PF00172">
    <property type="entry name" value="Zn_clus"/>
    <property type="match status" value="1"/>
</dbReference>
<evidence type="ECO:0000259" key="9">
    <source>
        <dbReference type="PROSITE" id="PS50157"/>
    </source>
</evidence>
<keyword evidence="3" id="KW-0805">Transcription regulation</keyword>
<evidence type="ECO:0000259" key="8">
    <source>
        <dbReference type="PROSITE" id="PS50048"/>
    </source>
</evidence>
<keyword evidence="5" id="KW-0539">Nucleus</keyword>
<dbReference type="Proteomes" id="UP000294847">
    <property type="component" value="Chromosome 4"/>
</dbReference>
<dbReference type="GO" id="GO:0008270">
    <property type="term" value="F:zinc ion binding"/>
    <property type="evidence" value="ECO:0007669"/>
    <property type="project" value="UniProtKB-KW"/>
</dbReference>
<evidence type="ECO:0000256" key="7">
    <source>
        <dbReference type="SAM" id="MobiDB-lite"/>
    </source>
</evidence>
<protein>
    <submittedName>
        <fullName evidence="10">Uncharacterized protein</fullName>
    </submittedName>
</protein>
<sequence length="814" mass="89698">MGGIPSKPQEGKSLKVIGAGYSRTGTVSMQMALEKLLGGPVMHGGTTILGREDEHCKKWVHAYRAKRSGDFALTCDLIRELTAGFVAVTDMLPLDFIPELMAVYPEAKVVLVTRDPESWLASIRPVARNSSLDNWLVQYALWPIPGWRHFPALSAEFGTSTREYLGIVDDSVTNPLPCAELLHNWNARVTATVPEDKLLVMELKQGWEPLCGFLGLPVPDEPLPRANDAAAAGEAYREISDRVREIWLNGFAVAGVMGFAAWKTWAVSRQYLFPEMPYTCEVEGCGRVYQRKEHLNRHKKDHDEVKSFECPACGAKFSRGDTLRRHMNLHGPRAEGPLPARVAKACVNCHKSKTRCDGREPTCSPCADKGRECAYPKRDGGGSSGGGGDNDARRVSPPTSHPVEQVNVVQDAVLTMESMDVDVSMDAMVPSLPIMDMDMDMAANTSSDPSVQIADQQHMASMAGYPQFIPLPPDLETQMQPPLAAPTPPPPPNALQDLRNQQLAETYFTVFHPHWPIIHRGTFMSNQQPELLTRAVMIIGLFFQGSAEARALAVQHHRKLLKEAQDKVVILSKKTRQSFLSSPSAALLPHLQGILLAMILPTYLRDRTIDVTLAMSPVLTTVLAACGAHDQRRIDAANPLDRDSTAPWLMRESYQRLVLLHYKLHLFASAVFVSIIPWNRIDRSLTPEMLHVRTPFSRHWWEKLPVTWDPSAVPPFADGGGGGGGGGGDGQGQQGRDDDSFVLVSAIANRARAAGTTEGLLPLFAWDRDFALAMGCWCTKPEAERDDHFVARLRPYLVNTLKISGDEIMLSLGA</sequence>
<feature type="compositionally biased region" description="Gly residues" evidence="7">
    <location>
        <begin position="718"/>
        <end position="733"/>
    </location>
</feature>
<dbReference type="Pfam" id="PF00096">
    <property type="entry name" value="zf-C2H2"/>
    <property type="match status" value="2"/>
</dbReference>
<feature type="region of interest" description="Disordered" evidence="7">
    <location>
        <begin position="375"/>
        <end position="400"/>
    </location>
</feature>
<dbReference type="InterPro" id="IPR027417">
    <property type="entry name" value="P-loop_NTPase"/>
</dbReference>
<keyword evidence="6" id="KW-0863">Zinc-finger</keyword>
<dbReference type="PROSITE" id="PS00463">
    <property type="entry name" value="ZN2_CY6_FUNGAL_1"/>
    <property type="match status" value="1"/>
</dbReference>
<feature type="domain" description="C2H2-type" evidence="9">
    <location>
        <begin position="308"/>
        <end position="335"/>
    </location>
</feature>
<proteinExistence type="predicted"/>
<dbReference type="SUPFAM" id="SSF57667">
    <property type="entry name" value="beta-beta-alpha zinc fingers"/>
    <property type="match status" value="1"/>
</dbReference>
<dbReference type="Pfam" id="PF17784">
    <property type="entry name" value="Sulfotransfer_4"/>
    <property type="match status" value="1"/>
</dbReference>
<reference evidence="10 11" key="1">
    <citation type="journal article" date="2019" name="Mol. Biol. Evol.">
        <title>Blast fungal genomes show frequent chromosomal changes, gene gains and losses, and effector gene turnover.</title>
        <authorList>
            <person name="Gomez Luciano L.B."/>
            <person name="Jason Tsai I."/>
            <person name="Chuma I."/>
            <person name="Tosa Y."/>
            <person name="Chen Y.H."/>
            <person name="Li J.Y."/>
            <person name="Li M.Y."/>
            <person name="Jade Lu M.Y."/>
            <person name="Nakayashiki H."/>
            <person name="Li W.H."/>
        </authorList>
    </citation>
    <scope>NUCLEOTIDE SEQUENCE [LARGE SCALE GENOMIC DNA]</scope>
    <source>
        <strain evidence="10">MZ5-1-6</strain>
    </source>
</reference>
<dbReference type="Gene3D" id="4.10.240.10">
    <property type="entry name" value="Zn(2)-C6 fungal-type DNA-binding domain"/>
    <property type="match status" value="1"/>
</dbReference>
<dbReference type="GO" id="GO:0003677">
    <property type="term" value="F:DNA binding"/>
    <property type="evidence" value="ECO:0007669"/>
    <property type="project" value="InterPro"/>
</dbReference>
<dbReference type="PROSITE" id="PS50157">
    <property type="entry name" value="ZINC_FINGER_C2H2_2"/>
    <property type="match status" value="2"/>
</dbReference>
<feature type="region of interest" description="Disordered" evidence="7">
    <location>
        <begin position="715"/>
        <end position="736"/>
    </location>
</feature>
<dbReference type="InterPro" id="IPR036236">
    <property type="entry name" value="Znf_C2H2_sf"/>
</dbReference>
<evidence type="ECO:0000256" key="6">
    <source>
        <dbReference type="PROSITE-ProRule" id="PRU00042"/>
    </source>
</evidence>
<dbReference type="InterPro" id="IPR007219">
    <property type="entry name" value="XnlR_reg_dom"/>
</dbReference>
<dbReference type="InterPro" id="IPR001138">
    <property type="entry name" value="Zn2Cys6_DnaBD"/>
</dbReference>
<keyword evidence="2" id="KW-0862">Zinc</keyword>
<organism evidence="10 11">
    <name type="scientific">Pyricularia oryzae</name>
    <name type="common">Rice blast fungus</name>
    <name type="synonym">Magnaporthe oryzae</name>
    <dbReference type="NCBI Taxonomy" id="318829"/>
    <lineage>
        <taxon>Eukaryota</taxon>
        <taxon>Fungi</taxon>
        <taxon>Dikarya</taxon>
        <taxon>Ascomycota</taxon>
        <taxon>Pezizomycotina</taxon>
        <taxon>Sordariomycetes</taxon>
        <taxon>Sordariomycetidae</taxon>
        <taxon>Magnaporthales</taxon>
        <taxon>Pyriculariaceae</taxon>
        <taxon>Pyricularia</taxon>
    </lineage>
</organism>
<evidence type="ECO:0000313" key="11">
    <source>
        <dbReference type="Proteomes" id="UP000294847"/>
    </source>
</evidence>
<dbReference type="GO" id="GO:0006351">
    <property type="term" value="P:DNA-templated transcription"/>
    <property type="evidence" value="ECO:0007669"/>
    <property type="project" value="InterPro"/>
</dbReference>
<evidence type="ECO:0000256" key="2">
    <source>
        <dbReference type="ARBA" id="ARBA00022833"/>
    </source>
</evidence>
<dbReference type="Pfam" id="PF04082">
    <property type="entry name" value="Fungal_trans"/>
    <property type="match status" value="1"/>
</dbReference>
<evidence type="ECO:0000256" key="5">
    <source>
        <dbReference type="ARBA" id="ARBA00023242"/>
    </source>
</evidence>
<keyword evidence="1" id="KW-0479">Metal-binding</keyword>
<dbReference type="SMART" id="SM00066">
    <property type="entry name" value="GAL4"/>
    <property type="match status" value="1"/>
</dbReference>
<dbReference type="PANTHER" id="PTHR47660:SF2">
    <property type="entry name" value="TRANSCRIPTION FACTOR WITH C2H2 AND ZN(2)-CYS(6) DNA BINDING DOMAIN (EUROFUNG)"/>
    <property type="match status" value="1"/>
</dbReference>
<dbReference type="SMART" id="SM00355">
    <property type="entry name" value="ZnF_C2H2"/>
    <property type="match status" value="2"/>
</dbReference>
<dbReference type="CDD" id="cd00067">
    <property type="entry name" value="GAL4"/>
    <property type="match status" value="1"/>
</dbReference>
<dbReference type="SUPFAM" id="SSF52540">
    <property type="entry name" value="P-loop containing nucleoside triphosphate hydrolases"/>
    <property type="match status" value="1"/>
</dbReference>
<dbReference type="PROSITE" id="PS00028">
    <property type="entry name" value="ZINC_FINGER_C2H2_1"/>
    <property type="match status" value="2"/>
</dbReference>
<evidence type="ECO:0000256" key="4">
    <source>
        <dbReference type="ARBA" id="ARBA00023163"/>
    </source>
</evidence>
<dbReference type="Gene3D" id="3.30.160.60">
    <property type="entry name" value="Classic Zinc Finger"/>
    <property type="match status" value="2"/>
</dbReference>